<feature type="transmembrane region" description="Helical" evidence="6">
    <location>
        <begin position="275"/>
        <end position="296"/>
    </location>
</feature>
<dbReference type="Pfam" id="PF12704">
    <property type="entry name" value="MacB_PCD"/>
    <property type="match status" value="1"/>
</dbReference>
<evidence type="ECO:0000256" key="4">
    <source>
        <dbReference type="ARBA" id="ARBA00022989"/>
    </source>
</evidence>
<keyword evidence="2" id="KW-1003">Cell membrane</keyword>
<dbReference type="InterPro" id="IPR025857">
    <property type="entry name" value="MacB_PCD"/>
</dbReference>
<dbReference type="GO" id="GO:0098797">
    <property type="term" value="C:plasma membrane protein complex"/>
    <property type="evidence" value="ECO:0007669"/>
    <property type="project" value="TreeGrafter"/>
</dbReference>
<sequence length="417" mass="46527">MKALLKIFFIAYKQLFSKEQSRFVSMVTFSSSIAIALGVAAMIIVLSVMNGFEAEIQERVIRLNSDITIKSNQPIRKWQDILVDLGQFEEVELSYPFIETKAILNHQKGSSAVFIQGIDPVFLRDKYKDSLFGVDLKDLGMDEIILGKGLALKLNLKPGDTIMLTVARVSPNGKLGFTDTQYFNLREVVEFGLQQFDSSQGIIHMDRASSLLGLGQSINGVAIELVNAYQAKAVAEDIEKSISKNSDTRYNVKDWTEENQTLFDAIMIEKTIMSVLLFLVILIATFNIIVMLSISVDDKKRDIAVLRSIGFSSKDLAEIFFCQGLLIIILGILCGVIIGISILVNLDSVEGVIRYLFGFEFLPAGLYYITSMPYILRYTDIFFICFSALIVSILACLYPSIRASRGNPAEILKTYKG</sequence>
<feature type="transmembrane region" description="Helical" evidence="6">
    <location>
        <begin position="381"/>
        <end position="401"/>
    </location>
</feature>
<evidence type="ECO:0000256" key="6">
    <source>
        <dbReference type="SAM" id="Phobius"/>
    </source>
</evidence>
<gene>
    <name evidence="9" type="ORF">METZ01_LOCUS2876</name>
</gene>
<comment type="subcellular location">
    <subcellularLocation>
        <location evidence="1">Cell membrane</location>
        <topology evidence="1">Multi-pass membrane protein</topology>
    </subcellularLocation>
</comment>
<proteinExistence type="predicted"/>
<feature type="domain" description="ABC3 transporter permease C-terminal" evidence="7">
    <location>
        <begin position="275"/>
        <end position="408"/>
    </location>
</feature>
<keyword evidence="5 6" id="KW-0472">Membrane</keyword>
<evidence type="ECO:0000256" key="5">
    <source>
        <dbReference type="ARBA" id="ARBA00023136"/>
    </source>
</evidence>
<evidence type="ECO:0000259" key="8">
    <source>
        <dbReference type="Pfam" id="PF12704"/>
    </source>
</evidence>
<feature type="transmembrane region" description="Helical" evidence="6">
    <location>
        <begin position="316"/>
        <end position="343"/>
    </location>
</feature>
<organism evidence="9">
    <name type="scientific">marine metagenome</name>
    <dbReference type="NCBI Taxonomy" id="408172"/>
    <lineage>
        <taxon>unclassified sequences</taxon>
        <taxon>metagenomes</taxon>
        <taxon>ecological metagenomes</taxon>
    </lineage>
</organism>
<protein>
    <recommendedName>
        <fullName evidence="10">ABC3 transporter permease protein domain-containing protein</fullName>
    </recommendedName>
</protein>
<dbReference type="GO" id="GO:0044874">
    <property type="term" value="P:lipoprotein localization to outer membrane"/>
    <property type="evidence" value="ECO:0007669"/>
    <property type="project" value="TreeGrafter"/>
</dbReference>
<dbReference type="AlphaFoldDB" id="A0A381N5Y7"/>
<name>A0A381N5Y7_9ZZZZ</name>
<feature type="transmembrane region" description="Helical" evidence="6">
    <location>
        <begin position="355"/>
        <end position="375"/>
    </location>
</feature>
<keyword evidence="4 6" id="KW-1133">Transmembrane helix</keyword>
<dbReference type="InterPro" id="IPR051447">
    <property type="entry name" value="Lipoprotein-release_system"/>
</dbReference>
<evidence type="ECO:0000259" key="7">
    <source>
        <dbReference type="Pfam" id="PF02687"/>
    </source>
</evidence>
<dbReference type="EMBL" id="UINC01000148">
    <property type="protein sequence ID" value="SUZ50022.1"/>
    <property type="molecule type" value="Genomic_DNA"/>
</dbReference>
<evidence type="ECO:0000256" key="2">
    <source>
        <dbReference type="ARBA" id="ARBA00022475"/>
    </source>
</evidence>
<dbReference type="PANTHER" id="PTHR30489:SF0">
    <property type="entry name" value="LIPOPROTEIN-RELEASING SYSTEM TRANSMEMBRANE PROTEIN LOLE"/>
    <property type="match status" value="1"/>
</dbReference>
<evidence type="ECO:0000256" key="1">
    <source>
        <dbReference type="ARBA" id="ARBA00004651"/>
    </source>
</evidence>
<feature type="transmembrane region" description="Helical" evidence="6">
    <location>
        <begin position="33"/>
        <end position="52"/>
    </location>
</feature>
<evidence type="ECO:0000313" key="9">
    <source>
        <dbReference type="EMBL" id="SUZ50022.1"/>
    </source>
</evidence>
<keyword evidence="3 6" id="KW-0812">Transmembrane</keyword>
<reference evidence="9" key="1">
    <citation type="submission" date="2018-05" db="EMBL/GenBank/DDBJ databases">
        <authorList>
            <person name="Lanie J.A."/>
            <person name="Ng W.-L."/>
            <person name="Kazmierczak K.M."/>
            <person name="Andrzejewski T.M."/>
            <person name="Davidsen T.M."/>
            <person name="Wayne K.J."/>
            <person name="Tettelin H."/>
            <person name="Glass J.I."/>
            <person name="Rusch D."/>
            <person name="Podicherti R."/>
            <person name="Tsui H.-C.T."/>
            <person name="Winkler M.E."/>
        </authorList>
    </citation>
    <scope>NUCLEOTIDE SEQUENCE</scope>
</reference>
<dbReference type="InterPro" id="IPR003838">
    <property type="entry name" value="ABC3_permease_C"/>
</dbReference>
<feature type="domain" description="MacB-like periplasmic core" evidence="8">
    <location>
        <begin position="31"/>
        <end position="240"/>
    </location>
</feature>
<evidence type="ECO:0000256" key="3">
    <source>
        <dbReference type="ARBA" id="ARBA00022692"/>
    </source>
</evidence>
<dbReference type="PANTHER" id="PTHR30489">
    <property type="entry name" value="LIPOPROTEIN-RELEASING SYSTEM TRANSMEMBRANE PROTEIN LOLE"/>
    <property type="match status" value="1"/>
</dbReference>
<evidence type="ECO:0008006" key="10">
    <source>
        <dbReference type="Google" id="ProtNLM"/>
    </source>
</evidence>
<accession>A0A381N5Y7</accession>
<dbReference type="Pfam" id="PF02687">
    <property type="entry name" value="FtsX"/>
    <property type="match status" value="1"/>
</dbReference>